<name>A0A1W4WIV0_AGRPL</name>
<evidence type="ECO:0000313" key="10">
    <source>
        <dbReference type="RefSeq" id="XP_018323871.1"/>
    </source>
</evidence>
<dbReference type="RefSeq" id="XP_018323871.1">
    <property type="nucleotide sequence ID" value="XM_018468369.2"/>
</dbReference>
<dbReference type="PROSITE" id="PS50850">
    <property type="entry name" value="MFS"/>
    <property type="match status" value="1"/>
</dbReference>
<keyword evidence="5 7" id="KW-1133">Transmembrane helix</keyword>
<dbReference type="InterPro" id="IPR036259">
    <property type="entry name" value="MFS_trans_sf"/>
</dbReference>
<feature type="transmembrane region" description="Helical" evidence="7">
    <location>
        <begin position="374"/>
        <end position="398"/>
    </location>
</feature>
<reference evidence="10" key="1">
    <citation type="submission" date="2025-08" db="UniProtKB">
        <authorList>
            <consortium name="RefSeq"/>
        </authorList>
    </citation>
    <scope>IDENTIFICATION</scope>
    <source>
        <tissue evidence="10">Entire body</tissue>
    </source>
</reference>
<feature type="transmembrane region" description="Helical" evidence="7">
    <location>
        <begin position="404"/>
        <end position="428"/>
    </location>
</feature>
<evidence type="ECO:0000256" key="7">
    <source>
        <dbReference type="SAM" id="Phobius"/>
    </source>
</evidence>
<accession>A0A1W4WIV0</accession>
<keyword evidence="2" id="KW-0813">Transport</keyword>
<dbReference type="InterPro" id="IPR050382">
    <property type="entry name" value="MFS_Na/Anion_cotransporter"/>
</dbReference>
<gene>
    <name evidence="10" type="primary">LOC108736081</name>
</gene>
<dbReference type="Pfam" id="PF07690">
    <property type="entry name" value="MFS_1"/>
    <property type="match status" value="1"/>
</dbReference>
<organism evidence="9 10">
    <name type="scientific">Agrilus planipennis</name>
    <name type="common">Emerald ash borer</name>
    <name type="synonym">Agrilus marcopoli</name>
    <dbReference type="NCBI Taxonomy" id="224129"/>
    <lineage>
        <taxon>Eukaryota</taxon>
        <taxon>Metazoa</taxon>
        <taxon>Ecdysozoa</taxon>
        <taxon>Arthropoda</taxon>
        <taxon>Hexapoda</taxon>
        <taxon>Insecta</taxon>
        <taxon>Pterygota</taxon>
        <taxon>Neoptera</taxon>
        <taxon>Endopterygota</taxon>
        <taxon>Coleoptera</taxon>
        <taxon>Polyphaga</taxon>
        <taxon>Elateriformia</taxon>
        <taxon>Buprestoidea</taxon>
        <taxon>Buprestidae</taxon>
        <taxon>Agrilinae</taxon>
        <taxon>Agrilus</taxon>
    </lineage>
</organism>
<keyword evidence="6 7" id="KW-0472">Membrane</keyword>
<feature type="transmembrane region" description="Helical" evidence="7">
    <location>
        <begin position="281"/>
        <end position="303"/>
    </location>
</feature>
<dbReference type="FunCoup" id="A0A1W4WIV0">
    <property type="interactions" value="84"/>
</dbReference>
<keyword evidence="9" id="KW-1185">Reference proteome</keyword>
<evidence type="ECO:0000259" key="8">
    <source>
        <dbReference type="PROSITE" id="PS50850"/>
    </source>
</evidence>
<dbReference type="SUPFAM" id="SSF103473">
    <property type="entry name" value="MFS general substrate transporter"/>
    <property type="match status" value="1"/>
</dbReference>
<dbReference type="InterPro" id="IPR020846">
    <property type="entry name" value="MFS_dom"/>
</dbReference>
<dbReference type="GO" id="GO:0006820">
    <property type="term" value="P:monoatomic anion transport"/>
    <property type="evidence" value="ECO:0007669"/>
    <property type="project" value="TreeGrafter"/>
</dbReference>
<feature type="transmembrane region" description="Helical" evidence="7">
    <location>
        <begin position="84"/>
        <end position="103"/>
    </location>
</feature>
<sequence length="463" mass="50565">MEKTSIKFGVRHIQALLLFFLLTSAFATRISLSIGIVAMTNLNSTFYPTYNWTDKSTILSSFFWGNILTLLPAGPITTRFGPKVPFCVAMVVCSLFTIAIPFMARLGSYGVMICRIVQGASQGFFNPGISNLLGKWIVPSERSRVGTFVFAGGNLGTALSMPITGWLCSSQFGWPSAFYFFGGLGLLWVAVWFFVGANSPSQCKWISLEELEFIETSLHKRDNSEVTHTPWKSLLTSVPLWSLLIVHMAQNWGYYTLVTEIPIYINALFGLDVSSNGMLSALPYVVMWISTFVYSTLADYLINSGTSTTGQARKILNSIGLYGPALALVCLSFYGSASLIVTMVLLILAVGLNAATVSGFNVNHVDLSPTYAGTLMGITGGSAASMSILGPLFVQWIVTDEKDSYQWMIILLISAAIQTAGNTLFVVYGAGNIQPWDPSYDFLDQVEKNKGATNVNIHDNRKV</sequence>
<evidence type="ECO:0000256" key="6">
    <source>
        <dbReference type="ARBA" id="ARBA00023136"/>
    </source>
</evidence>
<dbReference type="AlphaFoldDB" id="A0A1W4WIV0"/>
<dbReference type="FunFam" id="1.20.1250.20:FF:000423">
    <property type="entry name" value="Putative inorganic phosphate cotransporter-like Protein"/>
    <property type="match status" value="1"/>
</dbReference>
<dbReference type="STRING" id="224129.A0A1W4WIV0"/>
<keyword evidence="4" id="KW-0769">Symport</keyword>
<dbReference type="OrthoDB" id="2985014at2759"/>
<feature type="transmembrane region" description="Helical" evidence="7">
    <location>
        <begin position="252"/>
        <end position="269"/>
    </location>
</feature>
<feature type="transmembrane region" description="Helical" evidence="7">
    <location>
        <begin position="177"/>
        <end position="195"/>
    </location>
</feature>
<evidence type="ECO:0000256" key="1">
    <source>
        <dbReference type="ARBA" id="ARBA00004141"/>
    </source>
</evidence>
<dbReference type="InParanoid" id="A0A1W4WIV0"/>
<feature type="domain" description="Major facilitator superfamily (MFS) profile" evidence="8">
    <location>
        <begin position="17"/>
        <end position="433"/>
    </location>
</feature>
<keyword evidence="3 7" id="KW-0812">Transmembrane</keyword>
<evidence type="ECO:0000256" key="3">
    <source>
        <dbReference type="ARBA" id="ARBA00022692"/>
    </source>
</evidence>
<feature type="transmembrane region" description="Helical" evidence="7">
    <location>
        <begin position="57"/>
        <end position="77"/>
    </location>
</feature>
<evidence type="ECO:0000256" key="4">
    <source>
        <dbReference type="ARBA" id="ARBA00022847"/>
    </source>
</evidence>
<evidence type="ECO:0000256" key="5">
    <source>
        <dbReference type="ARBA" id="ARBA00022989"/>
    </source>
</evidence>
<dbReference type="PANTHER" id="PTHR11662">
    <property type="entry name" value="SOLUTE CARRIER FAMILY 17"/>
    <property type="match status" value="1"/>
</dbReference>
<dbReference type="KEGG" id="apln:108736081"/>
<dbReference type="GO" id="GO:0015293">
    <property type="term" value="F:symporter activity"/>
    <property type="evidence" value="ECO:0007669"/>
    <property type="project" value="UniProtKB-KW"/>
</dbReference>
<dbReference type="GO" id="GO:0016020">
    <property type="term" value="C:membrane"/>
    <property type="evidence" value="ECO:0007669"/>
    <property type="project" value="UniProtKB-SubCell"/>
</dbReference>
<evidence type="ECO:0000256" key="2">
    <source>
        <dbReference type="ARBA" id="ARBA00022448"/>
    </source>
</evidence>
<dbReference type="Gene3D" id="1.20.1250.20">
    <property type="entry name" value="MFS general substrate transporter like domains"/>
    <property type="match status" value="2"/>
</dbReference>
<feature type="transmembrane region" description="Helical" evidence="7">
    <location>
        <begin position="145"/>
        <end position="165"/>
    </location>
</feature>
<evidence type="ECO:0000313" key="9">
    <source>
        <dbReference type="Proteomes" id="UP000192223"/>
    </source>
</evidence>
<dbReference type="GeneID" id="108736081"/>
<protein>
    <submittedName>
        <fullName evidence="10">Inorganic phosphate cotransporter isoform X1</fullName>
    </submittedName>
</protein>
<feature type="transmembrane region" description="Helical" evidence="7">
    <location>
        <begin position="315"/>
        <end position="334"/>
    </location>
</feature>
<dbReference type="FunFam" id="1.20.1250.20:FF:000003">
    <property type="entry name" value="Solute carrier family 17 member 3"/>
    <property type="match status" value="1"/>
</dbReference>
<dbReference type="CDD" id="cd17318">
    <property type="entry name" value="MFS_SLC17"/>
    <property type="match status" value="1"/>
</dbReference>
<dbReference type="Proteomes" id="UP000192223">
    <property type="component" value="Unplaced"/>
</dbReference>
<feature type="transmembrane region" description="Helical" evidence="7">
    <location>
        <begin position="340"/>
        <end position="362"/>
    </location>
</feature>
<comment type="subcellular location">
    <subcellularLocation>
        <location evidence="1">Membrane</location>
        <topology evidence="1">Multi-pass membrane protein</topology>
    </subcellularLocation>
</comment>
<proteinExistence type="predicted"/>
<dbReference type="InterPro" id="IPR011701">
    <property type="entry name" value="MFS"/>
</dbReference>
<dbReference type="PANTHER" id="PTHR11662:SF280">
    <property type="entry name" value="FI21844P1-RELATED"/>
    <property type="match status" value="1"/>
</dbReference>